<dbReference type="EnsemblMetazoa" id="OVOC8419.1">
    <property type="protein sequence ID" value="OVOC8419.1"/>
    <property type="gene ID" value="WBGene00245228"/>
</dbReference>
<evidence type="ECO:0000313" key="1">
    <source>
        <dbReference type="EnsemblMetazoa" id="OVOC8419.1"/>
    </source>
</evidence>
<evidence type="ECO:0000313" key="2">
    <source>
        <dbReference type="Proteomes" id="UP000024404"/>
    </source>
</evidence>
<dbReference type="Proteomes" id="UP000024404">
    <property type="component" value="Unassembled WGS sequence"/>
</dbReference>
<name>A0A8R1TZ27_ONCVO</name>
<dbReference type="AlphaFoldDB" id="A0A8R1TZ27"/>
<proteinExistence type="predicted"/>
<keyword evidence="2" id="KW-1185">Reference proteome</keyword>
<accession>A0A8R1TZ27</accession>
<protein>
    <submittedName>
        <fullName evidence="1">Uncharacterized protein</fullName>
    </submittedName>
</protein>
<reference evidence="1" key="2">
    <citation type="submission" date="2022-06" db="UniProtKB">
        <authorList>
            <consortium name="EnsemblMetazoa"/>
        </authorList>
    </citation>
    <scope>IDENTIFICATION</scope>
</reference>
<organism evidence="1 2">
    <name type="scientific">Onchocerca volvulus</name>
    <dbReference type="NCBI Taxonomy" id="6282"/>
    <lineage>
        <taxon>Eukaryota</taxon>
        <taxon>Metazoa</taxon>
        <taxon>Ecdysozoa</taxon>
        <taxon>Nematoda</taxon>
        <taxon>Chromadorea</taxon>
        <taxon>Rhabditida</taxon>
        <taxon>Spirurina</taxon>
        <taxon>Spiruromorpha</taxon>
        <taxon>Filarioidea</taxon>
        <taxon>Onchocercidae</taxon>
        <taxon>Onchocerca</taxon>
    </lineage>
</organism>
<dbReference type="EMBL" id="CMVM020000248">
    <property type="status" value="NOT_ANNOTATED_CDS"/>
    <property type="molecule type" value="Genomic_DNA"/>
</dbReference>
<reference evidence="2" key="1">
    <citation type="submission" date="2013-10" db="EMBL/GenBank/DDBJ databases">
        <title>Genome sequencing of Onchocerca volvulus.</title>
        <authorList>
            <person name="Cotton J."/>
            <person name="Tsai J."/>
            <person name="Stanley E."/>
            <person name="Tracey A."/>
            <person name="Holroyd N."/>
            <person name="Lustigman S."/>
            <person name="Berriman M."/>
        </authorList>
    </citation>
    <scope>NUCLEOTIDE SEQUENCE</scope>
</reference>
<sequence length="72" mass="8278">VGHTYYGLTSNDKDFSRKNYRTSLTVAVSNNLTLDWTIEQPKYHLHLNNMHSAITRNNNINSVRAISDITNK</sequence>